<keyword evidence="1" id="KW-0175">Coiled coil</keyword>
<name>A0A7S3FFV7_9VIRI</name>
<feature type="coiled-coil region" evidence="1">
    <location>
        <begin position="271"/>
        <end position="315"/>
    </location>
</feature>
<gene>
    <name evidence="3" type="ORF">PSIN1315_LOCUS10450</name>
</gene>
<evidence type="ECO:0000313" key="3">
    <source>
        <dbReference type="EMBL" id="CAE0145627.1"/>
    </source>
</evidence>
<feature type="coiled-coil region" evidence="1">
    <location>
        <begin position="173"/>
        <end position="221"/>
    </location>
</feature>
<organism evidence="3">
    <name type="scientific">Prasinoderma singulare</name>
    <dbReference type="NCBI Taxonomy" id="676789"/>
    <lineage>
        <taxon>Eukaryota</taxon>
        <taxon>Viridiplantae</taxon>
        <taxon>Prasinodermophyta</taxon>
        <taxon>Prasinodermophyceae</taxon>
        <taxon>Prasinodermales</taxon>
        <taxon>Prasinodermaceae</taxon>
        <taxon>Prasinoderma</taxon>
    </lineage>
</organism>
<dbReference type="AlphaFoldDB" id="A0A7S3FFV7"/>
<dbReference type="EMBL" id="HBHY01016149">
    <property type="protein sequence ID" value="CAE0145627.1"/>
    <property type="molecule type" value="Transcribed_RNA"/>
</dbReference>
<evidence type="ECO:0000256" key="2">
    <source>
        <dbReference type="SAM" id="MobiDB-lite"/>
    </source>
</evidence>
<feature type="region of interest" description="Disordered" evidence="2">
    <location>
        <begin position="335"/>
        <end position="372"/>
    </location>
</feature>
<sequence length="372" mass="41084">MPDALATPWPCAPMAMATGKENATTPTSGKENKKLKSAEKKAEAAEEKIASLRDRLAATAGECERLRREAGKRARALDREKNARQEAEGKAARLENLCRELQLRVKRAELVSAEERVAGAKRAETFDSKLKEYKESFEGVITEHQERTKAVFAAVDEKEAENKRLKDLSGDVLKKLEEDAQRTQKEREKHAKDVGQALKLVEQFQARAEAAEAVSEKLREEIATRDSSEASVKATIEKVHSSIAAVTKKNTEKDDTIRQLLKSQESYSKQIKDATTALQETSNRHKKLIARAEKAERRAEAMERLCRTLREQEKEQVVVFDKVEKVDVGALRAEKPAATAESVGARVEAHAGSDGPAAEGIAEGDRDSSAGQ</sequence>
<protein>
    <submittedName>
        <fullName evidence="3">Uncharacterized protein</fullName>
    </submittedName>
</protein>
<proteinExistence type="predicted"/>
<feature type="compositionally biased region" description="Basic and acidic residues" evidence="2">
    <location>
        <begin position="30"/>
        <end position="42"/>
    </location>
</feature>
<feature type="region of interest" description="Disordered" evidence="2">
    <location>
        <begin position="68"/>
        <end position="89"/>
    </location>
</feature>
<evidence type="ECO:0000256" key="1">
    <source>
        <dbReference type="SAM" id="Coils"/>
    </source>
</evidence>
<reference evidence="3" key="1">
    <citation type="submission" date="2021-01" db="EMBL/GenBank/DDBJ databases">
        <authorList>
            <person name="Corre E."/>
            <person name="Pelletier E."/>
            <person name="Niang G."/>
            <person name="Scheremetjew M."/>
            <person name="Finn R."/>
            <person name="Kale V."/>
            <person name="Holt S."/>
            <person name="Cochrane G."/>
            <person name="Meng A."/>
            <person name="Brown T."/>
            <person name="Cohen L."/>
        </authorList>
    </citation>
    <scope>NUCLEOTIDE SEQUENCE</scope>
    <source>
        <strain evidence="3">RCC927</strain>
    </source>
</reference>
<accession>A0A7S3FFV7</accession>
<feature type="region of interest" description="Disordered" evidence="2">
    <location>
        <begin position="1"/>
        <end position="42"/>
    </location>
</feature>
<feature type="compositionally biased region" description="Basic and acidic residues" evidence="2">
    <location>
        <begin position="363"/>
        <end position="372"/>
    </location>
</feature>